<dbReference type="InterPro" id="IPR011527">
    <property type="entry name" value="ABC1_TM_dom"/>
</dbReference>
<sequence length="272" mass="30459">MLLQSQPVREYATFAKVPLSPPQPSQRQSASFCSRLFLSYADDMMRIGNQRQLHQDDLLELDDDTRSQVAYEKFKVQFDRHDQSILRTVVHTYGWKFMLLGLALVFSTACNLFAPVVLHHVIDAFTAPEVDLMSLSVWLAPFFASRLVNALVSPHASFQAELIVFRLGVSLKALLFEKAMRCSVQSRSDDKAVDLANIYTSDVDRVVQCSNDINTLWILPIQIGVAVYMLYDVLGLAAFAGLAAIALSMIMIAPFTGHIPYLVTLQIDKLVT</sequence>
<feature type="transmembrane region" description="Helical" evidence="8">
    <location>
        <begin position="132"/>
        <end position="152"/>
    </location>
</feature>
<evidence type="ECO:0000256" key="6">
    <source>
        <dbReference type="ARBA" id="ARBA00022989"/>
    </source>
</evidence>
<keyword evidence="6 8" id="KW-1133">Transmembrane helix</keyword>
<organism evidence="10 11">
    <name type="scientific">Phytophthora boehmeriae</name>
    <dbReference type="NCBI Taxonomy" id="109152"/>
    <lineage>
        <taxon>Eukaryota</taxon>
        <taxon>Sar</taxon>
        <taxon>Stramenopiles</taxon>
        <taxon>Oomycota</taxon>
        <taxon>Peronosporomycetes</taxon>
        <taxon>Peronosporales</taxon>
        <taxon>Peronosporaceae</taxon>
        <taxon>Phytophthora</taxon>
    </lineage>
</organism>
<evidence type="ECO:0000313" key="10">
    <source>
        <dbReference type="EMBL" id="KAG7375483.1"/>
    </source>
</evidence>
<feature type="domain" description="ABC transmembrane type-1" evidence="9">
    <location>
        <begin position="99"/>
        <end position="256"/>
    </location>
</feature>
<dbReference type="PANTHER" id="PTHR24223">
    <property type="entry name" value="ATP-BINDING CASSETTE SUB-FAMILY C"/>
    <property type="match status" value="1"/>
</dbReference>
<keyword evidence="4" id="KW-0547">Nucleotide-binding</keyword>
<dbReference type="GO" id="GO:0005524">
    <property type="term" value="F:ATP binding"/>
    <property type="evidence" value="ECO:0007669"/>
    <property type="project" value="UniProtKB-KW"/>
</dbReference>
<evidence type="ECO:0000256" key="5">
    <source>
        <dbReference type="ARBA" id="ARBA00022840"/>
    </source>
</evidence>
<proteinExistence type="predicted"/>
<keyword evidence="5" id="KW-0067">ATP-binding</keyword>
<dbReference type="EMBL" id="JAGDFL010001625">
    <property type="protein sequence ID" value="KAG7375483.1"/>
    <property type="molecule type" value="Genomic_DNA"/>
</dbReference>
<keyword evidence="2 8" id="KW-0812">Transmembrane</keyword>
<reference evidence="10" key="1">
    <citation type="submission" date="2021-02" db="EMBL/GenBank/DDBJ databases">
        <authorList>
            <person name="Palmer J.M."/>
        </authorList>
    </citation>
    <scope>NUCLEOTIDE SEQUENCE</scope>
    <source>
        <strain evidence="10">SCRP23</strain>
    </source>
</reference>
<evidence type="ECO:0000256" key="3">
    <source>
        <dbReference type="ARBA" id="ARBA00022737"/>
    </source>
</evidence>
<keyword evidence="7 8" id="KW-0472">Membrane</keyword>
<dbReference type="GO" id="GO:0012505">
    <property type="term" value="C:endomembrane system"/>
    <property type="evidence" value="ECO:0007669"/>
    <property type="project" value="UniProtKB-SubCell"/>
</dbReference>
<comment type="subcellular location">
    <subcellularLocation>
        <location evidence="1">Endomembrane system</location>
        <topology evidence="1">Multi-pass membrane protein</topology>
    </subcellularLocation>
</comment>
<feature type="transmembrane region" description="Helical" evidence="8">
    <location>
        <begin position="237"/>
        <end position="263"/>
    </location>
</feature>
<accession>A0A8T1V541</accession>
<keyword evidence="11" id="KW-1185">Reference proteome</keyword>
<dbReference type="InterPro" id="IPR050173">
    <property type="entry name" value="ABC_transporter_C-like"/>
</dbReference>
<evidence type="ECO:0000313" key="11">
    <source>
        <dbReference type="Proteomes" id="UP000693981"/>
    </source>
</evidence>
<evidence type="ECO:0000256" key="7">
    <source>
        <dbReference type="ARBA" id="ARBA00023136"/>
    </source>
</evidence>
<dbReference type="AlphaFoldDB" id="A0A8T1V541"/>
<dbReference type="GO" id="GO:0140359">
    <property type="term" value="F:ABC-type transporter activity"/>
    <property type="evidence" value="ECO:0007669"/>
    <property type="project" value="InterPro"/>
</dbReference>
<evidence type="ECO:0000256" key="4">
    <source>
        <dbReference type="ARBA" id="ARBA00022741"/>
    </source>
</evidence>
<name>A0A8T1V541_9STRA</name>
<protein>
    <recommendedName>
        <fullName evidence="9">ABC transmembrane type-1 domain-containing protein</fullName>
    </recommendedName>
</protein>
<feature type="transmembrane region" description="Helical" evidence="8">
    <location>
        <begin position="97"/>
        <end position="120"/>
    </location>
</feature>
<evidence type="ECO:0000256" key="1">
    <source>
        <dbReference type="ARBA" id="ARBA00004127"/>
    </source>
</evidence>
<dbReference type="PROSITE" id="PS50929">
    <property type="entry name" value="ABC_TM1F"/>
    <property type="match status" value="1"/>
</dbReference>
<comment type="caution">
    <text evidence="10">The sequence shown here is derived from an EMBL/GenBank/DDBJ whole genome shotgun (WGS) entry which is preliminary data.</text>
</comment>
<keyword evidence="3" id="KW-0677">Repeat</keyword>
<gene>
    <name evidence="10" type="ORF">PHYBOEH_002483</name>
</gene>
<dbReference type="PANTHER" id="PTHR24223:SF443">
    <property type="entry name" value="MULTIDRUG-RESISTANCE LIKE PROTEIN 1, ISOFORM I"/>
    <property type="match status" value="1"/>
</dbReference>
<evidence type="ECO:0000256" key="8">
    <source>
        <dbReference type="SAM" id="Phobius"/>
    </source>
</evidence>
<evidence type="ECO:0000259" key="9">
    <source>
        <dbReference type="PROSITE" id="PS50929"/>
    </source>
</evidence>
<dbReference type="GO" id="GO:0016020">
    <property type="term" value="C:membrane"/>
    <property type="evidence" value="ECO:0007669"/>
    <property type="project" value="InterPro"/>
</dbReference>
<dbReference type="Proteomes" id="UP000693981">
    <property type="component" value="Unassembled WGS sequence"/>
</dbReference>
<dbReference type="OrthoDB" id="122819at2759"/>
<evidence type="ECO:0000256" key="2">
    <source>
        <dbReference type="ARBA" id="ARBA00022692"/>
    </source>
</evidence>
<dbReference type="Pfam" id="PF00664">
    <property type="entry name" value="ABC_membrane"/>
    <property type="match status" value="1"/>
</dbReference>